<dbReference type="InterPro" id="IPR050738">
    <property type="entry name" value="Sulfatase"/>
</dbReference>
<name>A0A846LLV0_9ACTN</name>
<dbReference type="InterPro" id="IPR017850">
    <property type="entry name" value="Alkaline_phosphatase_core_sf"/>
</dbReference>
<keyword evidence="8" id="KW-1185">Reference proteome</keyword>
<dbReference type="EMBL" id="JAAMPA010000001">
    <property type="protein sequence ID" value="NIH68457.1"/>
    <property type="molecule type" value="Genomic_DNA"/>
</dbReference>
<evidence type="ECO:0000256" key="1">
    <source>
        <dbReference type="ARBA" id="ARBA00008779"/>
    </source>
</evidence>
<reference evidence="5" key="1">
    <citation type="journal article" date="2014" name="Int. J. Syst. Evol. Microbiol.">
        <title>Complete genome of a new Firmicutes species belonging to the dominant human colonic microbiota ('Ruminococcus bicirculans') reveals two chromosomes and a selective capacity to utilize plant glucans.</title>
        <authorList>
            <consortium name="NISC Comparative Sequencing Program"/>
            <person name="Wegmann U."/>
            <person name="Louis P."/>
            <person name="Goesmann A."/>
            <person name="Henrissat B."/>
            <person name="Duncan S.H."/>
            <person name="Flint H.J."/>
        </authorList>
    </citation>
    <scope>NUCLEOTIDE SEQUENCE</scope>
    <source>
        <strain evidence="5">CGMCC 4.5581</strain>
    </source>
</reference>
<evidence type="ECO:0000313" key="7">
    <source>
        <dbReference type="Proteomes" id="UP000552836"/>
    </source>
</evidence>
<dbReference type="Gene3D" id="3.30.1120.10">
    <property type="match status" value="1"/>
</dbReference>
<feature type="domain" description="Sulfatase N-terminal" evidence="4">
    <location>
        <begin position="76"/>
        <end position="398"/>
    </location>
</feature>
<protein>
    <submittedName>
        <fullName evidence="6">Arylsulfatase A-like enzyme</fullName>
    </submittedName>
    <submittedName>
        <fullName evidence="5">N-acetylgalactosamine-6-sulfatase</fullName>
    </submittedName>
</protein>
<evidence type="ECO:0000313" key="5">
    <source>
        <dbReference type="EMBL" id="GGL57364.1"/>
    </source>
</evidence>
<feature type="compositionally biased region" description="Polar residues" evidence="3">
    <location>
        <begin position="1"/>
        <end position="13"/>
    </location>
</feature>
<comment type="caution">
    <text evidence="6">The sequence shown here is derived from an EMBL/GenBank/DDBJ whole genome shotgun (WGS) entry which is preliminary data.</text>
</comment>
<organism evidence="6 7">
    <name type="scientific">Modestobacter marinus</name>
    <dbReference type="NCBI Taxonomy" id="477641"/>
    <lineage>
        <taxon>Bacteria</taxon>
        <taxon>Bacillati</taxon>
        <taxon>Actinomycetota</taxon>
        <taxon>Actinomycetes</taxon>
        <taxon>Geodermatophilales</taxon>
        <taxon>Geodermatophilaceae</taxon>
        <taxon>Modestobacter</taxon>
    </lineage>
</organism>
<dbReference type="PROSITE" id="PS51318">
    <property type="entry name" value="TAT"/>
    <property type="match status" value="1"/>
</dbReference>
<evidence type="ECO:0000313" key="6">
    <source>
        <dbReference type="EMBL" id="NIH68457.1"/>
    </source>
</evidence>
<evidence type="ECO:0000313" key="8">
    <source>
        <dbReference type="Proteomes" id="UP000648663"/>
    </source>
</evidence>
<gene>
    <name evidence="5" type="primary">GALNS</name>
    <name evidence="6" type="ORF">FB380_002903</name>
    <name evidence="5" type="ORF">GCM10011589_11760</name>
</gene>
<evidence type="ECO:0000256" key="3">
    <source>
        <dbReference type="SAM" id="MobiDB-lite"/>
    </source>
</evidence>
<dbReference type="InterPro" id="IPR000917">
    <property type="entry name" value="Sulfatase_N"/>
</dbReference>
<dbReference type="PANTHER" id="PTHR42693:SF53">
    <property type="entry name" value="ENDO-4-O-SULFATASE"/>
    <property type="match status" value="1"/>
</dbReference>
<proteinExistence type="inferred from homology"/>
<accession>A0A846LLV0</accession>
<reference evidence="6 7" key="3">
    <citation type="submission" date="2020-02" db="EMBL/GenBank/DDBJ databases">
        <title>Sequencing the genomes of 1000 actinobacteria strains.</title>
        <authorList>
            <person name="Klenk H.-P."/>
        </authorList>
    </citation>
    <scope>NUCLEOTIDE SEQUENCE [LARGE SCALE GENOMIC DNA]</scope>
    <source>
        <strain evidence="6 7">DSM 45201</strain>
    </source>
</reference>
<comment type="similarity">
    <text evidence="1">Belongs to the sulfatase family.</text>
</comment>
<dbReference type="Proteomes" id="UP000648663">
    <property type="component" value="Unassembled WGS sequence"/>
</dbReference>
<feature type="region of interest" description="Disordered" evidence="3">
    <location>
        <begin position="1"/>
        <end position="34"/>
    </location>
</feature>
<dbReference type="Proteomes" id="UP000552836">
    <property type="component" value="Unassembled WGS sequence"/>
</dbReference>
<dbReference type="RefSeq" id="WP_166755666.1">
    <property type="nucleotide sequence ID" value="NZ_BAABJU010000023.1"/>
</dbReference>
<reference evidence="5" key="4">
    <citation type="submission" date="2024-05" db="EMBL/GenBank/DDBJ databases">
        <authorList>
            <person name="Sun Q."/>
            <person name="Zhou Y."/>
        </authorList>
    </citation>
    <scope>NUCLEOTIDE SEQUENCE</scope>
    <source>
        <strain evidence="5">CGMCC 4.5581</strain>
    </source>
</reference>
<dbReference type="AlphaFoldDB" id="A0A846LLV0"/>
<dbReference type="PANTHER" id="PTHR42693">
    <property type="entry name" value="ARYLSULFATASE FAMILY MEMBER"/>
    <property type="match status" value="1"/>
</dbReference>
<evidence type="ECO:0000259" key="4">
    <source>
        <dbReference type="Pfam" id="PF00884"/>
    </source>
</evidence>
<dbReference type="Pfam" id="PF00884">
    <property type="entry name" value="Sulfatase"/>
    <property type="match status" value="1"/>
</dbReference>
<dbReference type="InterPro" id="IPR006311">
    <property type="entry name" value="TAT_signal"/>
</dbReference>
<keyword evidence="2" id="KW-0378">Hydrolase</keyword>
<dbReference type="Gene3D" id="3.40.720.10">
    <property type="entry name" value="Alkaline Phosphatase, subunit A"/>
    <property type="match status" value="1"/>
</dbReference>
<dbReference type="GO" id="GO:0004065">
    <property type="term" value="F:arylsulfatase activity"/>
    <property type="evidence" value="ECO:0007669"/>
    <property type="project" value="TreeGrafter"/>
</dbReference>
<evidence type="ECO:0000256" key="2">
    <source>
        <dbReference type="ARBA" id="ARBA00022801"/>
    </source>
</evidence>
<dbReference type="SUPFAM" id="SSF53649">
    <property type="entry name" value="Alkaline phosphatase-like"/>
    <property type="match status" value="1"/>
</dbReference>
<sequence>MSTTPNESSSGAESTGRRTRHAARDSDARASGGVSRRSFVGLVGATAAATVAVTAGPAAAEQPFRAAGRPDGGQRPNILFIMADDMGWADLSSYGAPHICTPNLDRLAARGVRFTDGYAGSSTCSPTRIGTYTGRYPGRLVGGLAEPISGPPSESAGLPPEHPTLASLLRDAGYATAMYGKWHCGELPWFSPLKSGWDEWLGNLSGGVDYFSKVTNSGKYDLYEDDVPYQDLRYYTDILTERTVDYIERPHDKPWLLNLNYTTPHWPWEGPGDQALSDELTARAKSGEPRVLFHTDGGSVAKYVEMVQDLDASIGTVLKALRTSEQERNTIVVFKSDNGGERFSYQWPLRGAKQDVLEGGIRVPTIMRWPAVVRGGQVSDLPVVSMDWTRTLLAAAGVDPHPEYPMDGRDLSEHLWGSGRLPEGDLFWRVVDQGALRRGKWKYWVTFDVDRNVVEERLFDLSADEREEADLSQKQPAELVALRDAWNRIEEGLLDYPPGAVRYA</sequence>
<dbReference type="EMBL" id="BMMI01000002">
    <property type="protein sequence ID" value="GGL57364.1"/>
    <property type="molecule type" value="Genomic_DNA"/>
</dbReference>
<reference evidence="8" key="2">
    <citation type="journal article" date="2019" name="Int. J. Syst. Evol. Microbiol.">
        <title>The Global Catalogue of Microorganisms (GCM) 10K type strain sequencing project: providing services to taxonomists for standard genome sequencing and annotation.</title>
        <authorList>
            <consortium name="The Broad Institute Genomics Platform"/>
            <consortium name="The Broad Institute Genome Sequencing Center for Infectious Disease"/>
            <person name="Wu L."/>
            <person name="Ma J."/>
        </authorList>
    </citation>
    <scope>NUCLEOTIDE SEQUENCE [LARGE SCALE GENOMIC DNA]</scope>
    <source>
        <strain evidence="8">CGMCC 4.5581</strain>
    </source>
</reference>